<reference evidence="1 2" key="1">
    <citation type="journal article" date="2022" name="bioRxiv">
        <title>Genomics of Preaxostyla Flagellates Illuminates Evolutionary Transitions and the Path Towards Mitochondrial Loss.</title>
        <authorList>
            <person name="Novak L.V.F."/>
            <person name="Treitli S.C."/>
            <person name="Pyrih J."/>
            <person name="Halakuc P."/>
            <person name="Pipaliya S.V."/>
            <person name="Vacek V."/>
            <person name="Brzon O."/>
            <person name="Soukal P."/>
            <person name="Eme L."/>
            <person name="Dacks J.B."/>
            <person name="Karnkowska A."/>
            <person name="Elias M."/>
            <person name="Hampl V."/>
        </authorList>
    </citation>
    <scope>NUCLEOTIDE SEQUENCE [LARGE SCALE GENOMIC DNA]</scope>
    <source>
        <strain evidence="1">NAU3</strain>
        <tissue evidence="1">Gut</tissue>
    </source>
</reference>
<dbReference type="EMBL" id="JARBJD010000028">
    <property type="protein sequence ID" value="KAK2959559.1"/>
    <property type="molecule type" value="Genomic_DNA"/>
</dbReference>
<accession>A0ABQ9Y7A6</accession>
<dbReference type="Proteomes" id="UP001281761">
    <property type="component" value="Unassembled WGS sequence"/>
</dbReference>
<evidence type="ECO:0000313" key="2">
    <source>
        <dbReference type="Proteomes" id="UP001281761"/>
    </source>
</evidence>
<protein>
    <submittedName>
        <fullName evidence="1">Uncharacterized protein</fullName>
    </submittedName>
</protein>
<sequence length="231" mass="25681">MGKAGRVLIAGIEADLSSEELTSVILLPSYCVHTHPFLPEASQTTSQLNMILWVDSFVTNLLTNFRSHLSTYLAITVAHSCEVFSITSSTHSDVIDTGRKASQKQDAIPNFQMDQAKQEKVDSAVHGMRYILSLLSNLSNYLPKSAQTRDLGLIKLGDRVLNVRSMLFNIIAEFLNSFFAFCLTKPVDSFYKSMETSNPLITENDVKPVPITLKTIFGDTKQPEESLMSQL</sequence>
<gene>
    <name evidence="1" type="ORF">BLNAU_5337</name>
</gene>
<organism evidence="1 2">
    <name type="scientific">Blattamonas nauphoetae</name>
    <dbReference type="NCBI Taxonomy" id="2049346"/>
    <lineage>
        <taxon>Eukaryota</taxon>
        <taxon>Metamonada</taxon>
        <taxon>Preaxostyla</taxon>
        <taxon>Oxymonadida</taxon>
        <taxon>Blattamonas</taxon>
    </lineage>
</organism>
<keyword evidence="2" id="KW-1185">Reference proteome</keyword>
<name>A0ABQ9Y7A6_9EUKA</name>
<comment type="caution">
    <text evidence="1">The sequence shown here is derived from an EMBL/GenBank/DDBJ whole genome shotgun (WGS) entry which is preliminary data.</text>
</comment>
<evidence type="ECO:0000313" key="1">
    <source>
        <dbReference type="EMBL" id="KAK2959559.1"/>
    </source>
</evidence>
<proteinExistence type="predicted"/>